<evidence type="ECO:0000256" key="2">
    <source>
        <dbReference type="ARBA" id="ARBA00022723"/>
    </source>
</evidence>
<comment type="caution">
    <text evidence="6">The sequence shown here is derived from an EMBL/GenBank/DDBJ whole genome shotgun (WGS) entry which is preliminary data.</text>
</comment>
<sequence length="463" mass="50802">MEGKVLLVLSVSVLVVVFSKLKSLLVAKPRHNLPPGPWTLPVIGSLHHLVTSPNIYRAMRMLAQKHGDLMTLRLGMVPAMVVSSPAGAQEIMKTHDVTFADPYVTTTMSTLTFDGNDIAWAPYGERWRQLRRICVLELFSATRVRSFWRIREEEAARLAENLAACAAGGAAVDLTGMISRFVNDTIVRELVGSRSKYQDEFLDTVNKAIRQTGLSVADLFPSLRKLMQVLGTSRKVLACRDRTGSSGLLGVLLRLQKESSISSTPIQLGDDTIVAVMLEMFVAGSDTSSTLLNWCMTELVRSPEAMAKAQAEVRAAFKGKTTIDEDDLKGLSYLQLVIKEALRLHTPGPVLIPRLCRETSSSQSGPEEFKPERFENSDLDFKGTNYEFLPFGAGRRICPGVNLGVGNIELALASLLYHFDWKLPHGMGPKDVDVCEASGLLASKKTSLILHPVTRIPPASAEK</sequence>
<dbReference type="SUPFAM" id="SSF48264">
    <property type="entry name" value="Cytochrome P450"/>
    <property type="match status" value="1"/>
</dbReference>
<dbReference type="Proteomes" id="UP000823388">
    <property type="component" value="Chromosome 8N"/>
</dbReference>
<dbReference type="InterPro" id="IPR036396">
    <property type="entry name" value="Cyt_P450_sf"/>
</dbReference>
<feature type="binding site" description="axial binding residue" evidence="4">
    <location>
        <position position="398"/>
    </location>
    <ligand>
        <name>heme</name>
        <dbReference type="ChEBI" id="CHEBI:30413"/>
    </ligand>
    <ligandPart>
        <name>Fe</name>
        <dbReference type="ChEBI" id="CHEBI:18248"/>
    </ligandPart>
</feature>
<gene>
    <name evidence="6" type="ORF">PVAP13_8NG081300</name>
</gene>
<evidence type="ECO:0000256" key="3">
    <source>
        <dbReference type="ARBA" id="ARBA00023004"/>
    </source>
</evidence>
<dbReference type="AlphaFoldDB" id="A0A8T0P5W7"/>
<keyword evidence="7" id="KW-1185">Reference proteome</keyword>
<evidence type="ECO:0000313" key="6">
    <source>
        <dbReference type="EMBL" id="KAG2556388.1"/>
    </source>
</evidence>
<accession>A0A8T0P5W7</accession>
<organism evidence="6 7">
    <name type="scientific">Panicum virgatum</name>
    <name type="common">Blackwell switchgrass</name>
    <dbReference type="NCBI Taxonomy" id="38727"/>
    <lineage>
        <taxon>Eukaryota</taxon>
        <taxon>Viridiplantae</taxon>
        <taxon>Streptophyta</taxon>
        <taxon>Embryophyta</taxon>
        <taxon>Tracheophyta</taxon>
        <taxon>Spermatophyta</taxon>
        <taxon>Magnoliopsida</taxon>
        <taxon>Liliopsida</taxon>
        <taxon>Poales</taxon>
        <taxon>Poaceae</taxon>
        <taxon>PACMAD clade</taxon>
        <taxon>Panicoideae</taxon>
        <taxon>Panicodae</taxon>
        <taxon>Paniceae</taxon>
        <taxon>Panicinae</taxon>
        <taxon>Panicum</taxon>
        <taxon>Panicum sect. Hiantes</taxon>
    </lineage>
</organism>
<reference evidence="6" key="1">
    <citation type="submission" date="2020-05" db="EMBL/GenBank/DDBJ databases">
        <title>WGS assembly of Panicum virgatum.</title>
        <authorList>
            <person name="Lovell J.T."/>
            <person name="Jenkins J."/>
            <person name="Shu S."/>
            <person name="Juenger T.E."/>
            <person name="Schmutz J."/>
        </authorList>
    </citation>
    <scope>NUCLEOTIDE SEQUENCE</scope>
    <source>
        <strain evidence="6">AP13</strain>
    </source>
</reference>
<evidence type="ECO:0000313" key="7">
    <source>
        <dbReference type="Proteomes" id="UP000823388"/>
    </source>
</evidence>
<dbReference type="GO" id="GO:0005506">
    <property type="term" value="F:iron ion binding"/>
    <property type="evidence" value="ECO:0007669"/>
    <property type="project" value="InterPro"/>
</dbReference>
<dbReference type="EMBL" id="CM029052">
    <property type="protein sequence ID" value="KAG2556388.1"/>
    <property type="molecule type" value="Genomic_DNA"/>
</dbReference>
<keyword evidence="5" id="KW-0503">Monooxygenase</keyword>
<dbReference type="Gene3D" id="1.10.630.10">
    <property type="entry name" value="Cytochrome P450"/>
    <property type="match status" value="1"/>
</dbReference>
<dbReference type="PANTHER" id="PTHR47955:SF11">
    <property type="entry name" value="4-HYDROXYPHENYLACETALDEHYDE OXIME MONOOXYGENASE"/>
    <property type="match status" value="1"/>
</dbReference>
<dbReference type="GO" id="GO:0020037">
    <property type="term" value="F:heme binding"/>
    <property type="evidence" value="ECO:0007669"/>
    <property type="project" value="InterPro"/>
</dbReference>
<dbReference type="InterPro" id="IPR001128">
    <property type="entry name" value="Cyt_P450"/>
</dbReference>
<dbReference type="GO" id="GO:0004497">
    <property type="term" value="F:monooxygenase activity"/>
    <property type="evidence" value="ECO:0007669"/>
    <property type="project" value="UniProtKB-KW"/>
</dbReference>
<comment type="similarity">
    <text evidence="1 5">Belongs to the cytochrome P450 family.</text>
</comment>
<dbReference type="InterPro" id="IPR002401">
    <property type="entry name" value="Cyt_P450_E_grp-I"/>
</dbReference>
<evidence type="ECO:0000256" key="5">
    <source>
        <dbReference type="RuleBase" id="RU000461"/>
    </source>
</evidence>
<dbReference type="PRINTS" id="PR00385">
    <property type="entry name" value="P450"/>
</dbReference>
<dbReference type="PROSITE" id="PS00086">
    <property type="entry name" value="CYTOCHROME_P450"/>
    <property type="match status" value="1"/>
</dbReference>
<proteinExistence type="inferred from homology"/>
<keyword evidence="4 5" id="KW-0349">Heme</keyword>
<dbReference type="Pfam" id="PF00067">
    <property type="entry name" value="p450"/>
    <property type="match status" value="2"/>
</dbReference>
<keyword evidence="2 4" id="KW-0479">Metal-binding</keyword>
<evidence type="ECO:0000256" key="1">
    <source>
        <dbReference type="ARBA" id="ARBA00010617"/>
    </source>
</evidence>
<dbReference type="PANTHER" id="PTHR47955">
    <property type="entry name" value="CYTOCHROME P450 FAMILY 71 PROTEIN"/>
    <property type="match status" value="1"/>
</dbReference>
<evidence type="ECO:0000256" key="4">
    <source>
        <dbReference type="PIRSR" id="PIRSR602401-1"/>
    </source>
</evidence>
<comment type="cofactor">
    <cofactor evidence="4">
        <name>heme</name>
        <dbReference type="ChEBI" id="CHEBI:30413"/>
    </cofactor>
</comment>
<keyword evidence="5" id="KW-0560">Oxidoreductase</keyword>
<dbReference type="InterPro" id="IPR017972">
    <property type="entry name" value="Cyt_P450_CS"/>
</dbReference>
<keyword evidence="3 4" id="KW-0408">Iron</keyword>
<protein>
    <submittedName>
        <fullName evidence="6">Uncharacterized protein</fullName>
    </submittedName>
</protein>
<dbReference type="GO" id="GO:0016705">
    <property type="term" value="F:oxidoreductase activity, acting on paired donors, with incorporation or reduction of molecular oxygen"/>
    <property type="evidence" value="ECO:0007669"/>
    <property type="project" value="InterPro"/>
</dbReference>
<dbReference type="PRINTS" id="PR00463">
    <property type="entry name" value="EP450I"/>
</dbReference>
<name>A0A8T0P5W7_PANVG</name>